<dbReference type="STRING" id="54.SAMN02745121_08316"/>
<dbReference type="AlphaFoldDB" id="A0A1I2HYG2"/>
<dbReference type="PANTHER" id="PTHR13617:SF14">
    <property type="entry name" value="PROTEIN ABHD18"/>
    <property type="match status" value="1"/>
</dbReference>
<dbReference type="Pfam" id="PF09752">
    <property type="entry name" value="ABHD18"/>
    <property type="match status" value="1"/>
</dbReference>
<reference evidence="2" key="1">
    <citation type="submission" date="2016-10" db="EMBL/GenBank/DDBJ databases">
        <authorList>
            <person name="Varghese N."/>
            <person name="Submissions S."/>
        </authorList>
    </citation>
    <scope>NUCLEOTIDE SEQUENCE [LARGE SCALE GENOMIC DNA]</scope>
    <source>
        <strain evidence="2">ATCC 25963</strain>
    </source>
</reference>
<dbReference type="Gene3D" id="3.40.50.1820">
    <property type="entry name" value="alpha/beta hydrolase"/>
    <property type="match status" value="1"/>
</dbReference>
<dbReference type="SUPFAM" id="SSF53474">
    <property type="entry name" value="alpha/beta-Hydrolases"/>
    <property type="match status" value="1"/>
</dbReference>
<evidence type="ECO:0000313" key="2">
    <source>
        <dbReference type="Proteomes" id="UP000199400"/>
    </source>
</evidence>
<dbReference type="Proteomes" id="UP000199400">
    <property type="component" value="Unassembled WGS sequence"/>
</dbReference>
<name>A0A1I2HYG2_9BACT</name>
<gene>
    <name evidence="1" type="ORF">SAMN02745121_08316</name>
</gene>
<dbReference type="EMBL" id="FOMX01000051">
    <property type="protein sequence ID" value="SFF35079.1"/>
    <property type="molecule type" value="Genomic_DNA"/>
</dbReference>
<protein>
    <submittedName>
        <fullName evidence="1">Uncharacterized conserved protein</fullName>
    </submittedName>
</protein>
<sequence>MLSALADHACARFDRVMRHGLRRVLMQRNELDRLARAELERRLEAVAQYTDPAVLAEPDRLLAPPPAPPPLVPLAVRRLPDGRATHFTFASPYRPRDPHYAREYATYDRVDTVHLHAWQHDRPAPASILLAHGWCVGNRRLHEIEFSISTLYRDLGLDVYFYVQPFHSLRKPTAARFSGELFPSTDIVRTNEAFIQTVQDVRAAITAVLRHSPAPLGMMGSSLGGYTSALVASIDPRLSFVVPIMAPASFAHLLWDHGEGDPFRRQAEALGMTRERFHSAWALHSPLSYAPKVPWERRLVVTARGDALVTEAHADVLWHHWQRPRRFRFTGGHFLQLGRRDYIRELARFLADLRIIPGPG</sequence>
<dbReference type="RefSeq" id="WP_096325510.1">
    <property type="nucleotide sequence ID" value="NZ_FOMX01000051.1"/>
</dbReference>
<evidence type="ECO:0000313" key="1">
    <source>
        <dbReference type="EMBL" id="SFF35079.1"/>
    </source>
</evidence>
<dbReference type="PANTHER" id="PTHR13617">
    <property type="entry name" value="PROTEIN ABHD18"/>
    <property type="match status" value="1"/>
</dbReference>
<dbReference type="InterPro" id="IPR019149">
    <property type="entry name" value="ABHD18"/>
</dbReference>
<accession>A0A1I2HYG2</accession>
<keyword evidence="2" id="KW-1185">Reference proteome</keyword>
<dbReference type="OrthoDB" id="5416778at2"/>
<dbReference type="InterPro" id="IPR029058">
    <property type="entry name" value="AB_hydrolase_fold"/>
</dbReference>
<organism evidence="1 2">
    <name type="scientific">Nannocystis exedens</name>
    <dbReference type="NCBI Taxonomy" id="54"/>
    <lineage>
        <taxon>Bacteria</taxon>
        <taxon>Pseudomonadati</taxon>
        <taxon>Myxococcota</taxon>
        <taxon>Polyangia</taxon>
        <taxon>Nannocystales</taxon>
        <taxon>Nannocystaceae</taxon>
        <taxon>Nannocystis</taxon>
    </lineage>
</organism>
<proteinExistence type="predicted"/>